<dbReference type="RefSeq" id="WP_062800054.1">
    <property type="nucleotide sequence ID" value="NZ_CP014844.1"/>
</dbReference>
<dbReference type="OrthoDB" id="8955611at2"/>
<name>A0A142JKV5_9BURK</name>
<accession>A0A142JKV5</accession>
<evidence type="ECO:0000313" key="1">
    <source>
        <dbReference type="EMBL" id="AMR78717.1"/>
    </source>
</evidence>
<keyword evidence="2" id="KW-1185">Reference proteome</keyword>
<dbReference type="Proteomes" id="UP000075238">
    <property type="component" value="Chromosome 1"/>
</dbReference>
<sequence length="273" mass="31075">MRKNTEPLTVFTREQLDSYFASYVGMEGGNPGAAVWFCDSSPHPGVAPLSGPLVPHARPTAWDAAYRCKYRHHMERWQSHQKIARIMAAARARVFRTTMGEHDWKHYFDHHLYGPQGAEFKLSLFPLPARVTEEIPWSKAFRGQPELFPRRRYLDLCREGRRFAFIDGIRRLWKPKVVICLGERHADDFAQAFGLAQAHATDHVLQPADQPKTLRVLERDGTTWLICPPLAGAGGMMSDVLLDAMGQYLSRWLRPDDFSGHVIGMAQEPVSQP</sequence>
<protein>
    <submittedName>
        <fullName evidence="1">Transcriptional regulator</fullName>
    </submittedName>
</protein>
<dbReference type="AlphaFoldDB" id="A0A142JKV5"/>
<gene>
    <name evidence="1" type="ORF">A2G96_13730</name>
</gene>
<dbReference type="EMBL" id="CP014844">
    <property type="protein sequence ID" value="AMR78717.1"/>
    <property type="molecule type" value="Genomic_DNA"/>
</dbReference>
<reference evidence="1 2" key="1">
    <citation type="submission" date="2016-03" db="EMBL/GenBank/DDBJ databases">
        <title>Complete genome sequence of a novel chlorpyrifos degrading bacterium, Cupriavidus nantongensis sp. X1.</title>
        <authorList>
            <person name="Fang L."/>
        </authorList>
    </citation>
    <scope>NUCLEOTIDE SEQUENCE [LARGE SCALE GENOMIC DNA]</scope>
    <source>
        <strain evidence="1 2">X1</strain>
    </source>
</reference>
<organism evidence="1 2">
    <name type="scientific">Cupriavidus nantongensis</name>
    <dbReference type="NCBI Taxonomy" id="1796606"/>
    <lineage>
        <taxon>Bacteria</taxon>
        <taxon>Pseudomonadati</taxon>
        <taxon>Pseudomonadota</taxon>
        <taxon>Betaproteobacteria</taxon>
        <taxon>Burkholderiales</taxon>
        <taxon>Burkholderiaceae</taxon>
        <taxon>Cupriavidus</taxon>
    </lineage>
</organism>
<dbReference type="KEGG" id="cnan:A2G96_13730"/>
<evidence type="ECO:0000313" key="2">
    <source>
        <dbReference type="Proteomes" id="UP000075238"/>
    </source>
</evidence>
<proteinExistence type="predicted"/>